<dbReference type="Pfam" id="PF00400">
    <property type="entry name" value="WD40"/>
    <property type="match status" value="2"/>
</dbReference>
<keyword evidence="2" id="KW-0677">Repeat</keyword>
<dbReference type="InterPro" id="IPR036322">
    <property type="entry name" value="WD40_repeat_dom_sf"/>
</dbReference>
<name>A0A813TM14_ADIRI</name>
<feature type="region of interest" description="Disordered" evidence="4">
    <location>
        <begin position="602"/>
        <end position="650"/>
    </location>
</feature>
<protein>
    <submittedName>
        <fullName evidence="5">Uncharacterized protein</fullName>
    </submittedName>
</protein>
<organism evidence="5 8">
    <name type="scientific">Adineta ricciae</name>
    <name type="common">Rotifer</name>
    <dbReference type="NCBI Taxonomy" id="249248"/>
    <lineage>
        <taxon>Eukaryota</taxon>
        <taxon>Metazoa</taxon>
        <taxon>Spiralia</taxon>
        <taxon>Gnathifera</taxon>
        <taxon>Rotifera</taxon>
        <taxon>Eurotatoria</taxon>
        <taxon>Bdelloidea</taxon>
        <taxon>Adinetida</taxon>
        <taxon>Adinetidae</taxon>
        <taxon>Adineta</taxon>
    </lineage>
</organism>
<feature type="repeat" description="WD" evidence="3">
    <location>
        <begin position="229"/>
        <end position="261"/>
    </location>
</feature>
<dbReference type="SUPFAM" id="SSF50978">
    <property type="entry name" value="WD40 repeat-like"/>
    <property type="match status" value="1"/>
</dbReference>
<evidence type="ECO:0000256" key="4">
    <source>
        <dbReference type="SAM" id="MobiDB-lite"/>
    </source>
</evidence>
<feature type="compositionally biased region" description="Basic and acidic residues" evidence="4">
    <location>
        <begin position="10"/>
        <end position="19"/>
    </location>
</feature>
<dbReference type="EMBL" id="CAJNOJ010000015">
    <property type="protein sequence ID" value="CAF0814523.1"/>
    <property type="molecule type" value="Genomic_DNA"/>
</dbReference>
<dbReference type="PROSITE" id="PS50294">
    <property type="entry name" value="WD_REPEATS_REGION"/>
    <property type="match status" value="1"/>
</dbReference>
<gene>
    <name evidence="5" type="ORF">EDS130_LOCUS5527</name>
    <name evidence="6" type="ORF">XAT740_LOCUS3918</name>
</gene>
<dbReference type="GO" id="GO:0080008">
    <property type="term" value="C:Cul4-RING E3 ubiquitin ligase complex"/>
    <property type="evidence" value="ECO:0007669"/>
    <property type="project" value="TreeGrafter"/>
</dbReference>
<evidence type="ECO:0000256" key="2">
    <source>
        <dbReference type="ARBA" id="ARBA00022737"/>
    </source>
</evidence>
<evidence type="ECO:0000313" key="5">
    <source>
        <dbReference type="EMBL" id="CAF0814523.1"/>
    </source>
</evidence>
<feature type="compositionally biased region" description="Acidic residues" evidence="4">
    <location>
        <begin position="134"/>
        <end position="178"/>
    </location>
</feature>
<dbReference type="OrthoDB" id="4869960at2759"/>
<dbReference type="EMBL" id="CAJNOR010000154">
    <property type="protein sequence ID" value="CAF0820147.1"/>
    <property type="molecule type" value="Genomic_DNA"/>
</dbReference>
<dbReference type="GO" id="GO:0005737">
    <property type="term" value="C:cytoplasm"/>
    <property type="evidence" value="ECO:0007669"/>
    <property type="project" value="TreeGrafter"/>
</dbReference>
<dbReference type="Proteomes" id="UP000663852">
    <property type="component" value="Unassembled WGS sequence"/>
</dbReference>
<accession>A0A813TM14</accession>
<sequence>MEAQSSNEAGQKEGEEEKSSGNSDDEQLLTEESTSDDRVQRKRSRFISHPEEEIDHKRDNEQTNDNISEETKASSKNHDKLLDDKVTSTKRRRLNIDSTEVTDEERKTSNSIQTTNTTKNETKDEVSATASTTTDDDNDDDDDDDDEEEEEDEDEDEDEDDEIKNDNNQEDNTNEEENLPPTVNRHLYLRQRELGIFHRPRQRTTSRVFHENIIASRNIVQRMKVSHSLDAHNGCVNALSFNRIGTLLASASDDLQIVVWEWTRPQIAAMFDSHHRSNVFQAKFVPLSCDYKIVSCARDGEVRLAELHSSGTLSSTKKIAQHLSSAHKLSVDTTTGTDIFSCGEDGVVYHIDLRDNKPNKLLTVSNERTNKLPLYSIELNRNHQNEFVVAGMDPHIRLFDRRYIEPQANKPLKSFCPDVLKKIEDRRSQPSVTCAVYNHNGTEILGSYNDEDIYLFDATHSDGADAIHHYQGHRNNNTVKGVNFYGRNSEYIISGSDCGHVFMWDKPTEKCAWYAKGDDDGTVNVLEPHPCFPIIATSGLDHDVKIWAPLNHNSVDYKRLKMIMKRNARDRQRELQFPNMFDSDPTSFLRLMRPVFRRMARRANAEGEETDDEDDDDDDDDDDEDGDEDENDEDGPRHGRHIHSFDCAPS</sequence>
<feature type="region of interest" description="Disordered" evidence="4">
    <location>
        <begin position="1"/>
        <end position="184"/>
    </location>
</feature>
<feature type="compositionally biased region" description="Basic and acidic residues" evidence="4">
    <location>
        <begin position="69"/>
        <end position="87"/>
    </location>
</feature>
<dbReference type="PROSITE" id="PS50082">
    <property type="entry name" value="WD_REPEATS_2"/>
    <property type="match status" value="1"/>
</dbReference>
<evidence type="ECO:0000256" key="3">
    <source>
        <dbReference type="PROSITE-ProRule" id="PRU00221"/>
    </source>
</evidence>
<feature type="compositionally biased region" description="Acidic residues" evidence="4">
    <location>
        <begin position="606"/>
        <end position="633"/>
    </location>
</feature>
<dbReference type="AlphaFoldDB" id="A0A813TM14"/>
<dbReference type="PANTHER" id="PTHR15574:SF21">
    <property type="entry name" value="DDB1- AND CUL4-ASSOCIATED FACTOR 8"/>
    <property type="match status" value="1"/>
</dbReference>
<dbReference type="Gene3D" id="2.130.10.10">
    <property type="entry name" value="YVTN repeat-like/Quinoprotein amine dehydrogenase"/>
    <property type="match status" value="1"/>
</dbReference>
<evidence type="ECO:0000313" key="7">
    <source>
        <dbReference type="Proteomes" id="UP000663828"/>
    </source>
</evidence>
<dbReference type="Proteomes" id="UP000663828">
    <property type="component" value="Unassembled WGS sequence"/>
</dbReference>
<evidence type="ECO:0000313" key="8">
    <source>
        <dbReference type="Proteomes" id="UP000663852"/>
    </source>
</evidence>
<dbReference type="InterPro" id="IPR045151">
    <property type="entry name" value="DCAF8"/>
</dbReference>
<dbReference type="SMART" id="SM00320">
    <property type="entry name" value="WD40"/>
    <property type="match status" value="7"/>
</dbReference>
<feature type="compositionally biased region" description="Basic and acidic residues" evidence="4">
    <location>
        <begin position="48"/>
        <end position="61"/>
    </location>
</feature>
<dbReference type="InterPro" id="IPR001680">
    <property type="entry name" value="WD40_rpt"/>
</dbReference>
<dbReference type="InterPro" id="IPR015943">
    <property type="entry name" value="WD40/YVTN_repeat-like_dom_sf"/>
</dbReference>
<comment type="caution">
    <text evidence="5">The sequence shown here is derived from an EMBL/GenBank/DDBJ whole genome shotgun (WGS) entry which is preliminary data.</text>
</comment>
<dbReference type="PANTHER" id="PTHR15574">
    <property type="entry name" value="WD REPEAT DOMAIN-CONTAINING FAMILY"/>
    <property type="match status" value="1"/>
</dbReference>
<proteinExistence type="predicted"/>
<evidence type="ECO:0000256" key="1">
    <source>
        <dbReference type="ARBA" id="ARBA00022574"/>
    </source>
</evidence>
<evidence type="ECO:0000313" key="6">
    <source>
        <dbReference type="EMBL" id="CAF0820147.1"/>
    </source>
</evidence>
<keyword evidence="1 3" id="KW-0853">WD repeat</keyword>
<keyword evidence="7" id="KW-1185">Reference proteome</keyword>
<reference evidence="5" key="1">
    <citation type="submission" date="2021-02" db="EMBL/GenBank/DDBJ databases">
        <authorList>
            <person name="Nowell W R."/>
        </authorList>
    </citation>
    <scope>NUCLEOTIDE SEQUENCE</scope>
</reference>